<dbReference type="RefSeq" id="WP_230752367.1">
    <property type="nucleotide sequence ID" value="NZ_JAINWA010000001.1"/>
</dbReference>
<dbReference type="InterPro" id="IPR039718">
    <property type="entry name" value="Rrm1"/>
</dbReference>
<evidence type="ECO:0000256" key="3">
    <source>
        <dbReference type="ARBA" id="ARBA00023002"/>
    </source>
</evidence>
<dbReference type="SUPFAM" id="SSF48168">
    <property type="entry name" value="R1 subunit of ribonucleotide reductase, N-terminal domain"/>
    <property type="match status" value="1"/>
</dbReference>
<dbReference type="SUPFAM" id="SSF51998">
    <property type="entry name" value="PFL-like glycyl radical enzymes"/>
    <property type="match status" value="1"/>
</dbReference>
<keyword evidence="3 6" id="KW-0560">Oxidoreductase</keyword>
<dbReference type="InterPro" id="IPR013346">
    <property type="entry name" value="NrdE_NrdA_C"/>
</dbReference>
<dbReference type="Pfam" id="PF02867">
    <property type="entry name" value="Ribonuc_red_lgC"/>
    <property type="match status" value="1"/>
</dbReference>
<dbReference type="EMBL" id="JAINWA010000001">
    <property type="protein sequence ID" value="MCD1653409.1"/>
    <property type="molecule type" value="Genomic_DNA"/>
</dbReference>
<dbReference type="EC" id="1.17.4.1" evidence="2 6"/>
<evidence type="ECO:0000313" key="9">
    <source>
        <dbReference type="Proteomes" id="UP001198163"/>
    </source>
</evidence>
<gene>
    <name evidence="8" type="ORF">K7J14_01685</name>
</gene>
<organism evidence="8 9">
    <name type="scientific">Teretinema zuelzerae</name>
    <dbReference type="NCBI Taxonomy" id="156"/>
    <lineage>
        <taxon>Bacteria</taxon>
        <taxon>Pseudomonadati</taxon>
        <taxon>Spirochaetota</taxon>
        <taxon>Spirochaetia</taxon>
        <taxon>Spirochaetales</taxon>
        <taxon>Treponemataceae</taxon>
        <taxon>Teretinema</taxon>
    </lineage>
</organism>
<dbReference type="Pfam" id="PF00317">
    <property type="entry name" value="Ribonuc_red_lgN"/>
    <property type="match status" value="1"/>
</dbReference>
<dbReference type="PROSITE" id="PS00089">
    <property type="entry name" value="RIBORED_LARGE"/>
    <property type="match status" value="1"/>
</dbReference>
<evidence type="ECO:0000259" key="7">
    <source>
        <dbReference type="PROSITE" id="PS00089"/>
    </source>
</evidence>
<evidence type="ECO:0000256" key="1">
    <source>
        <dbReference type="ARBA" id="ARBA00010406"/>
    </source>
</evidence>
<proteinExistence type="inferred from homology"/>
<feature type="domain" description="Ribonucleotide reductase large subunit" evidence="7">
    <location>
        <begin position="635"/>
        <end position="657"/>
    </location>
</feature>
<dbReference type="CDD" id="cd01679">
    <property type="entry name" value="RNR_I"/>
    <property type="match status" value="1"/>
</dbReference>
<accession>A0AAE3EF47</accession>
<dbReference type="GO" id="GO:0009263">
    <property type="term" value="P:deoxyribonucleotide biosynthetic process"/>
    <property type="evidence" value="ECO:0007669"/>
    <property type="project" value="UniProtKB-KW"/>
</dbReference>
<keyword evidence="9" id="KW-1185">Reference proteome</keyword>
<evidence type="ECO:0000256" key="2">
    <source>
        <dbReference type="ARBA" id="ARBA00012274"/>
    </source>
</evidence>
<evidence type="ECO:0000313" key="8">
    <source>
        <dbReference type="EMBL" id="MCD1653409.1"/>
    </source>
</evidence>
<dbReference type="PANTHER" id="PTHR11573">
    <property type="entry name" value="RIBONUCLEOSIDE-DIPHOSPHATE REDUCTASE LARGE CHAIN"/>
    <property type="match status" value="1"/>
</dbReference>
<dbReference type="AlphaFoldDB" id="A0AAE3EF47"/>
<dbReference type="InterPro" id="IPR008926">
    <property type="entry name" value="RNR_R1-su_N"/>
</dbReference>
<dbReference type="PRINTS" id="PR01183">
    <property type="entry name" value="RIBORDTASEM1"/>
</dbReference>
<keyword evidence="4 6" id="KW-0215">Deoxyribonucleotide synthesis</keyword>
<comment type="caution">
    <text evidence="8">The sequence shown here is derived from an EMBL/GenBank/DDBJ whole genome shotgun (WGS) entry which is preliminary data.</text>
</comment>
<comment type="similarity">
    <text evidence="1 6">Belongs to the ribonucleoside diphosphate reductase large chain family.</text>
</comment>
<evidence type="ECO:0000256" key="4">
    <source>
        <dbReference type="ARBA" id="ARBA00023116"/>
    </source>
</evidence>
<dbReference type="GO" id="GO:0004748">
    <property type="term" value="F:ribonucleoside-diphosphate reductase activity, thioredoxin disulfide as acceptor"/>
    <property type="evidence" value="ECO:0007669"/>
    <property type="project" value="UniProtKB-EC"/>
</dbReference>
<dbReference type="NCBIfam" id="TIGR02506">
    <property type="entry name" value="NrdE_NrdA"/>
    <property type="match status" value="1"/>
</dbReference>
<dbReference type="InterPro" id="IPR013509">
    <property type="entry name" value="RNR_lsu_N"/>
</dbReference>
<dbReference type="GO" id="GO:0005524">
    <property type="term" value="F:ATP binding"/>
    <property type="evidence" value="ECO:0007669"/>
    <property type="project" value="InterPro"/>
</dbReference>
<reference evidence="8" key="1">
    <citation type="submission" date="2021-08" db="EMBL/GenBank/DDBJ databases">
        <title>Comparative analyses of Brucepasteria parasyntrophica and Teretinema zuelzerae.</title>
        <authorList>
            <person name="Song Y."/>
            <person name="Brune A."/>
        </authorList>
    </citation>
    <scope>NUCLEOTIDE SEQUENCE</scope>
    <source>
        <strain evidence="8">DSM 1903</strain>
    </source>
</reference>
<comment type="function">
    <text evidence="6">Provides the precursors necessary for DNA synthesis. Catalyzes the biosynthesis of deoxyribonucleotides from the corresponding ribonucleotides.</text>
</comment>
<sequence>MNSSGHIPGAEGDSSFLGWFLESERGLDGYAKAAASALTDISRRFPEPLYSLERLKERYLSLSAGASVPSERYSALIRSAVELTSMDAPKWEYIAARLELESFYAGVRKTRGEQDFSADGDARSKAGAAFRRLIEKLTEDGLYGSYVLESWSREEIEELGARIDPSRDSLFTWSSLDLLVRRYVVRSREGIPLETPQEMFMGIAMHLAMKEGADRTEAAFRFYDELSSLRLTLATPTLSNARKPFHQLSSCFIDTVPDSLEGIYRSLDSFAQVSKFGGGMGMYFGKVRAVGGPIRGFKGAAGGVLRWVKLANDTAVAVDQLGMRQGSVAVWLDVWHKDLPEFLQMKTNNGDDRMKAHDVFPGVCYPDLFWRLARDSIDSLWHLMCPHEILTAKGWALEDFWGEEWEKRYFECVQDDRISRRSLPVKEIVRLVLRSAVETGTPFVFNRDLVNRMNPNSHKGIIYCSNLCTEIAQNMSAMETVSSETLQEGGSVQVVETTRAGDFVVCNLASLSLGNIDIDEPVQLERTVAAAVRMLDNVIDLTMYPLPYAQITNSAWRAIGLGTSGYHHLLAKRGIPWESEAHLEFADALFERINRAAVRASAELAAERGSYSHFAGSDWATGEYFRKRGYAGPRWDEVRSLVREKGLRNGWIMAVAPTSSTSIIAGTTAGVDPVMKKFFLEEKKGRTVPRAAPELSLSTMWFYKNAHQIDQSWSLRAAGKRQRHIDQSQSVNLYVTTDKSFRDLLALYIQAWEEGVKTLYYVRSQSLEVEECESCSS</sequence>
<evidence type="ECO:0000256" key="5">
    <source>
        <dbReference type="ARBA" id="ARBA00047754"/>
    </source>
</evidence>
<dbReference type="InterPro" id="IPR000788">
    <property type="entry name" value="RNR_lg_C"/>
</dbReference>
<name>A0AAE3EF47_9SPIR</name>
<protein>
    <recommendedName>
        <fullName evidence="2 6">Ribonucleoside-diphosphate reductase</fullName>
        <ecNumber evidence="2 6">1.17.4.1</ecNumber>
    </recommendedName>
</protein>
<dbReference type="Gene3D" id="3.20.70.20">
    <property type="match status" value="1"/>
</dbReference>
<dbReference type="GO" id="GO:0005971">
    <property type="term" value="C:ribonucleoside-diphosphate reductase complex"/>
    <property type="evidence" value="ECO:0007669"/>
    <property type="project" value="TreeGrafter"/>
</dbReference>
<comment type="catalytic activity">
    <reaction evidence="5 6">
        <text>a 2'-deoxyribonucleoside 5'-diphosphate + [thioredoxin]-disulfide + H2O = a ribonucleoside 5'-diphosphate + [thioredoxin]-dithiol</text>
        <dbReference type="Rhea" id="RHEA:23252"/>
        <dbReference type="Rhea" id="RHEA-COMP:10698"/>
        <dbReference type="Rhea" id="RHEA-COMP:10700"/>
        <dbReference type="ChEBI" id="CHEBI:15377"/>
        <dbReference type="ChEBI" id="CHEBI:29950"/>
        <dbReference type="ChEBI" id="CHEBI:50058"/>
        <dbReference type="ChEBI" id="CHEBI:57930"/>
        <dbReference type="ChEBI" id="CHEBI:73316"/>
        <dbReference type="EC" id="1.17.4.1"/>
    </reaction>
</comment>
<dbReference type="Proteomes" id="UP001198163">
    <property type="component" value="Unassembled WGS sequence"/>
</dbReference>
<dbReference type="PANTHER" id="PTHR11573:SF6">
    <property type="entry name" value="RIBONUCLEOSIDE-DIPHOSPHATE REDUCTASE LARGE SUBUNIT"/>
    <property type="match status" value="1"/>
</dbReference>
<evidence type="ECO:0000256" key="6">
    <source>
        <dbReference type="RuleBase" id="RU003410"/>
    </source>
</evidence>